<name>A0A3P8CE98_HAEPC</name>
<protein>
    <submittedName>
        <fullName evidence="1">Uncharacterized protein</fullName>
    </submittedName>
</protein>
<evidence type="ECO:0000313" key="1">
    <source>
        <dbReference type="EMBL" id="VDO82502.1"/>
    </source>
</evidence>
<evidence type="ECO:0000313" key="2">
    <source>
        <dbReference type="Proteomes" id="UP000268014"/>
    </source>
</evidence>
<keyword evidence="2" id="KW-1185">Reference proteome</keyword>
<reference evidence="1 2" key="1">
    <citation type="submission" date="2018-11" db="EMBL/GenBank/DDBJ databases">
        <authorList>
            <consortium name="Pathogen Informatics"/>
        </authorList>
    </citation>
    <scope>NUCLEOTIDE SEQUENCE [LARGE SCALE GENOMIC DNA]</scope>
    <source>
        <strain evidence="1 2">MHpl1</strain>
    </source>
</reference>
<sequence>MPISTNQQPFQVSADALESDDEVDAMFPSFDVHHEHDGTRLLFRDYWCASDLKELLLAEIRHGKHTQKIY</sequence>
<dbReference type="Proteomes" id="UP000268014">
    <property type="component" value="Unassembled WGS sequence"/>
</dbReference>
<organism evidence="1 2">
    <name type="scientific">Haemonchus placei</name>
    <name type="common">Barber's pole worm</name>
    <dbReference type="NCBI Taxonomy" id="6290"/>
    <lineage>
        <taxon>Eukaryota</taxon>
        <taxon>Metazoa</taxon>
        <taxon>Ecdysozoa</taxon>
        <taxon>Nematoda</taxon>
        <taxon>Chromadorea</taxon>
        <taxon>Rhabditida</taxon>
        <taxon>Rhabditina</taxon>
        <taxon>Rhabditomorpha</taxon>
        <taxon>Strongyloidea</taxon>
        <taxon>Trichostrongylidae</taxon>
        <taxon>Haemonchus</taxon>
    </lineage>
</organism>
<accession>A0A3P8CE98</accession>
<dbReference type="EMBL" id="UZAF01022012">
    <property type="protein sequence ID" value="VDO82502.1"/>
    <property type="molecule type" value="Genomic_DNA"/>
</dbReference>
<proteinExistence type="predicted"/>
<gene>
    <name evidence="1" type="ORF">HPLM_LOCUS20260</name>
</gene>
<dbReference type="AlphaFoldDB" id="A0A3P8CE98"/>